<dbReference type="InterPro" id="IPR013108">
    <property type="entry name" value="Amidohydro_3"/>
</dbReference>
<proteinExistence type="predicted"/>
<dbReference type="EC" id="3.5.-.-" evidence="2"/>
<dbReference type="RefSeq" id="WP_304378671.1">
    <property type="nucleotide sequence ID" value="NZ_JAUOZU010000021.1"/>
</dbReference>
<name>A0ABT8YT12_9HYPH</name>
<sequence length="542" mass="58942">MTEMLYRNGVIHTVEPALATAEAMLVRGGRIAAIGAEAEVAALASPDAGVIDLEGRFVMPSFIDSHLHVVWGALYLREVGLREARTMEDVLARLKTYAEAHPDRVWITGKEFSYGYPDLPESGFHKSMLDAIVPDRPVYFKSGMAHAAWANSKALELAGITRDTPDPDNGEIVRDADGEPTGWLKEHASKPLDDIVPAADRAELRDALRVAMKEANRLGLTRVQSAGFDDEMVPLLAELLAEEGLSLRFSLASVVEPDADPQTVIDRVALWRQTLDPAFLDGRVIKFFMDGVLESHTGSMPDGYADRPDEKGLLIWQQDAYAAAVARAQSAGFQVWTHAIGTGAITAALDAYEADGENSRRLRPRVEHVEIPTERDIARFAEIGAIASLQPAMIYPRDQWLGMEGLWEVRVGSEGMKRAFPLRSLLDAGAALAFGTDWPIVDLNPLVGIRNAVLRQSVDHQPEGGWVPAQRITVEEAIRAYTLGAAHAGHVERDEGSLSVGKRADFIILSGNPLTIDPDRITDLAVLSTHVGGVEVFSTSAA</sequence>
<dbReference type="CDD" id="cd01300">
    <property type="entry name" value="YtcJ_like"/>
    <property type="match status" value="1"/>
</dbReference>
<evidence type="ECO:0000313" key="3">
    <source>
        <dbReference type="Proteomes" id="UP001174932"/>
    </source>
</evidence>
<dbReference type="Gene3D" id="3.20.20.140">
    <property type="entry name" value="Metal-dependent hydrolases"/>
    <property type="match status" value="1"/>
</dbReference>
<evidence type="ECO:0000313" key="2">
    <source>
        <dbReference type="EMBL" id="MDO6966741.1"/>
    </source>
</evidence>
<feature type="domain" description="Amidohydrolase 3" evidence="1">
    <location>
        <begin position="50"/>
        <end position="537"/>
    </location>
</feature>
<dbReference type="GO" id="GO:0016787">
    <property type="term" value="F:hydrolase activity"/>
    <property type="evidence" value="ECO:0007669"/>
    <property type="project" value="UniProtKB-KW"/>
</dbReference>
<dbReference type="InterPro" id="IPR033932">
    <property type="entry name" value="YtcJ-like"/>
</dbReference>
<evidence type="ECO:0000259" key="1">
    <source>
        <dbReference type="Pfam" id="PF07969"/>
    </source>
</evidence>
<dbReference type="PANTHER" id="PTHR22642">
    <property type="entry name" value="IMIDAZOLONEPROPIONASE"/>
    <property type="match status" value="1"/>
</dbReference>
<dbReference type="Pfam" id="PF07969">
    <property type="entry name" value="Amidohydro_3"/>
    <property type="match status" value="1"/>
</dbReference>
<dbReference type="Gene3D" id="2.30.40.10">
    <property type="entry name" value="Urease, subunit C, domain 1"/>
    <property type="match status" value="1"/>
</dbReference>
<dbReference type="SUPFAM" id="SSF51556">
    <property type="entry name" value="Metallo-dependent hydrolases"/>
    <property type="match status" value="1"/>
</dbReference>
<reference evidence="2" key="1">
    <citation type="journal article" date="2015" name="Int. J. Syst. Evol. Microbiol.">
        <title>Rhizobium alvei sp. nov., isolated from a freshwater river.</title>
        <authorList>
            <person name="Sheu S.Y."/>
            <person name="Huang H.W."/>
            <person name="Young C.C."/>
            <person name="Chen W.M."/>
        </authorList>
    </citation>
    <scope>NUCLEOTIDE SEQUENCE</scope>
    <source>
        <strain evidence="2">TNR-22</strain>
    </source>
</reference>
<dbReference type="InterPro" id="IPR032466">
    <property type="entry name" value="Metal_Hydrolase"/>
</dbReference>
<accession>A0ABT8YT12</accession>
<keyword evidence="2" id="KW-0378">Hydrolase</keyword>
<keyword evidence="3" id="KW-1185">Reference proteome</keyword>
<dbReference type="InterPro" id="IPR011059">
    <property type="entry name" value="Metal-dep_hydrolase_composite"/>
</dbReference>
<gene>
    <name evidence="2" type="ORF">Q4481_22545</name>
</gene>
<dbReference type="Proteomes" id="UP001174932">
    <property type="component" value="Unassembled WGS sequence"/>
</dbReference>
<organism evidence="2 3">
    <name type="scientific">Rhizobium alvei</name>
    <dbReference type="NCBI Taxonomy" id="1132659"/>
    <lineage>
        <taxon>Bacteria</taxon>
        <taxon>Pseudomonadati</taxon>
        <taxon>Pseudomonadota</taxon>
        <taxon>Alphaproteobacteria</taxon>
        <taxon>Hyphomicrobiales</taxon>
        <taxon>Rhizobiaceae</taxon>
        <taxon>Rhizobium/Agrobacterium group</taxon>
        <taxon>Rhizobium</taxon>
    </lineage>
</organism>
<comment type="caution">
    <text evidence="2">The sequence shown here is derived from an EMBL/GenBank/DDBJ whole genome shotgun (WGS) entry which is preliminary data.</text>
</comment>
<reference evidence="2" key="2">
    <citation type="submission" date="2023-07" db="EMBL/GenBank/DDBJ databases">
        <authorList>
            <person name="Shen H."/>
        </authorList>
    </citation>
    <scope>NUCLEOTIDE SEQUENCE</scope>
    <source>
        <strain evidence="2">TNR-22</strain>
    </source>
</reference>
<dbReference type="SUPFAM" id="SSF51338">
    <property type="entry name" value="Composite domain of metallo-dependent hydrolases"/>
    <property type="match status" value="1"/>
</dbReference>
<protein>
    <submittedName>
        <fullName evidence="2">Amidohydrolase</fullName>
        <ecNumber evidence="2">3.5.-.-</ecNumber>
    </submittedName>
</protein>
<dbReference type="Gene3D" id="3.10.310.70">
    <property type="match status" value="1"/>
</dbReference>
<dbReference type="EMBL" id="JAUOZU010000021">
    <property type="protein sequence ID" value="MDO6966741.1"/>
    <property type="molecule type" value="Genomic_DNA"/>
</dbReference>
<dbReference type="PANTHER" id="PTHR22642:SF2">
    <property type="entry name" value="PROTEIN LONG AFTER FAR-RED 3"/>
    <property type="match status" value="1"/>
</dbReference>